<dbReference type="GO" id="GO:0000781">
    <property type="term" value="C:chromosome, telomeric region"/>
    <property type="evidence" value="ECO:0007669"/>
    <property type="project" value="UniProtKB-SubCell"/>
</dbReference>
<evidence type="ECO:0000256" key="15">
    <source>
        <dbReference type="ARBA" id="ARBA00042738"/>
    </source>
</evidence>
<evidence type="ECO:0000256" key="6">
    <source>
        <dbReference type="ARBA" id="ARBA00022454"/>
    </source>
</evidence>
<dbReference type="GO" id="GO:0006303">
    <property type="term" value="P:double-strand break repair via nonhomologous end joining"/>
    <property type="evidence" value="ECO:0007669"/>
    <property type="project" value="TreeGrafter"/>
</dbReference>
<keyword evidence="8" id="KW-0227">DNA damage</keyword>
<dbReference type="EC" id="3.5.2.6" evidence="5"/>
<evidence type="ECO:0000256" key="13">
    <source>
        <dbReference type="ARBA" id="ARBA00039555"/>
    </source>
</evidence>
<proteinExistence type="inferred from homology"/>
<organism evidence="17 18">
    <name type="scientific">Oedothorax gibbosus</name>
    <dbReference type="NCBI Taxonomy" id="931172"/>
    <lineage>
        <taxon>Eukaryota</taxon>
        <taxon>Metazoa</taxon>
        <taxon>Ecdysozoa</taxon>
        <taxon>Arthropoda</taxon>
        <taxon>Chelicerata</taxon>
        <taxon>Arachnida</taxon>
        <taxon>Araneae</taxon>
        <taxon>Araneomorphae</taxon>
        <taxon>Entelegynae</taxon>
        <taxon>Araneoidea</taxon>
        <taxon>Linyphiidae</taxon>
        <taxon>Erigoninae</taxon>
        <taxon>Oedothorax</taxon>
    </lineage>
</organism>
<comment type="caution">
    <text evidence="17">The sequence shown here is derived from an EMBL/GenBank/DDBJ whole genome shotgun (WGS) entry which is preliminary data.</text>
</comment>
<dbReference type="GO" id="GO:0000723">
    <property type="term" value="P:telomere maintenance"/>
    <property type="evidence" value="ECO:0007669"/>
    <property type="project" value="TreeGrafter"/>
</dbReference>
<keyword evidence="11" id="KW-0234">DNA repair</keyword>
<comment type="subcellular location">
    <subcellularLocation>
        <location evidence="3">Chromosome</location>
        <location evidence="3">Telomere</location>
    </subcellularLocation>
    <subcellularLocation>
        <location evidence="2">Nucleus</location>
    </subcellularLocation>
</comment>
<keyword evidence="6" id="KW-0158">Chromosome</keyword>
<evidence type="ECO:0000256" key="12">
    <source>
        <dbReference type="ARBA" id="ARBA00023242"/>
    </source>
</evidence>
<dbReference type="PANTHER" id="PTHR23240">
    <property type="entry name" value="DNA CROSS-LINK REPAIR PROTEIN PSO2/SNM1-RELATED"/>
    <property type="match status" value="1"/>
</dbReference>
<dbReference type="GO" id="GO:0003684">
    <property type="term" value="F:damaged DNA binding"/>
    <property type="evidence" value="ECO:0007669"/>
    <property type="project" value="TreeGrafter"/>
</dbReference>
<evidence type="ECO:0000256" key="10">
    <source>
        <dbReference type="ARBA" id="ARBA00022895"/>
    </source>
</evidence>
<dbReference type="Pfam" id="PF07522">
    <property type="entry name" value="DRMBL"/>
    <property type="match status" value="1"/>
</dbReference>
<feature type="domain" description="DNA repair metallo-beta-lactamase" evidence="16">
    <location>
        <begin position="218"/>
        <end position="306"/>
    </location>
</feature>
<dbReference type="Gene3D" id="3.40.50.12650">
    <property type="match status" value="1"/>
</dbReference>
<name>A0AAV6UV82_9ARAC</name>
<accession>A0AAV6UV82</accession>
<dbReference type="GO" id="GO:0008800">
    <property type="term" value="F:beta-lactamase activity"/>
    <property type="evidence" value="ECO:0007669"/>
    <property type="project" value="UniProtKB-EC"/>
</dbReference>
<keyword evidence="10" id="KW-0779">Telomere</keyword>
<keyword evidence="12" id="KW-0539">Nucleus</keyword>
<evidence type="ECO:0000256" key="11">
    <source>
        <dbReference type="ARBA" id="ARBA00023204"/>
    </source>
</evidence>
<sequence>MSGNGHVIPSTPISIDMWNTKAHPQARVFFLSHFHGDHIVGLSSTWQYPIYASPITCQFLIKKLRIRPSLVKSLEIGEDHLIPLDGEHQEMVTVTLFDANHCPGSVMFLFSGYFGDVFYTGDFRYKPGLVDSFALPPIDVLYLDNTYCSPKCLFPTREDAIENILSQLHTCLVESQRVFIGLDNLGKEDLLERIVKERQFKVNVYPARKELMDIMGLSEIITADRSNTRIFVVPTNQISGKNLERWNNEMKTHAILATARFCGLNFKPFSKHPDIHVIPYSNHSSYFELKEFVKLVKPRCIVPIVGKHAKGIFNTDISERSNMGVFQKFLRDASPSEYVIPESVKKVMNAAEAKFEASVPLKKRKIARPQRRPWRKPPAVGVRYIVSEDSATDSDPDAIHMETKKFASENISEFSCENILEYSSPDISDESDIDTPVNVWEITHISGKGSRSVYYINDR</sequence>
<dbReference type="AlphaFoldDB" id="A0AAV6UV82"/>
<dbReference type="GO" id="GO:0035312">
    <property type="term" value="F:5'-3' DNA exonuclease activity"/>
    <property type="evidence" value="ECO:0007669"/>
    <property type="project" value="TreeGrafter"/>
</dbReference>
<dbReference type="Gene3D" id="3.60.15.10">
    <property type="entry name" value="Ribonuclease Z/Hydroxyacylglutathione hydrolase-like"/>
    <property type="match status" value="1"/>
</dbReference>
<evidence type="ECO:0000256" key="8">
    <source>
        <dbReference type="ARBA" id="ARBA00022763"/>
    </source>
</evidence>
<dbReference type="GO" id="GO:0036297">
    <property type="term" value="P:interstrand cross-link repair"/>
    <property type="evidence" value="ECO:0007669"/>
    <property type="project" value="TreeGrafter"/>
</dbReference>
<evidence type="ECO:0000313" key="17">
    <source>
        <dbReference type="EMBL" id="KAG8187719.1"/>
    </source>
</evidence>
<evidence type="ECO:0000256" key="3">
    <source>
        <dbReference type="ARBA" id="ARBA00004574"/>
    </source>
</evidence>
<dbReference type="InterPro" id="IPR036866">
    <property type="entry name" value="RibonucZ/Hydroxyglut_hydro"/>
</dbReference>
<keyword evidence="9" id="KW-0378">Hydrolase</keyword>
<evidence type="ECO:0000256" key="2">
    <source>
        <dbReference type="ARBA" id="ARBA00004123"/>
    </source>
</evidence>
<evidence type="ECO:0000313" key="18">
    <source>
        <dbReference type="Proteomes" id="UP000827092"/>
    </source>
</evidence>
<dbReference type="GO" id="GO:0005634">
    <property type="term" value="C:nucleus"/>
    <property type="evidence" value="ECO:0007669"/>
    <property type="project" value="UniProtKB-SubCell"/>
</dbReference>
<evidence type="ECO:0000256" key="5">
    <source>
        <dbReference type="ARBA" id="ARBA00012865"/>
    </source>
</evidence>
<comment type="similarity">
    <text evidence="4">Belongs to the DNA repair metallo-beta-lactamase (DRMBL) family.</text>
</comment>
<keyword evidence="18" id="KW-1185">Reference proteome</keyword>
<evidence type="ECO:0000256" key="9">
    <source>
        <dbReference type="ARBA" id="ARBA00022801"/>
    </source>
</evidence>
<dbReference type="PANTHER" id="PTHR23240:SF26">
    <property type="entry name" value="5' EXONUCLEASE APOLLO"/>
    <property type="match status" value="1"/>
</dbReference>
<gene>
    <name evidence="17" type="ORF">JTE90_000184</name>
</gene>
<evidence type="ECO:0000259" key="16">
    <source>
        <dbReference type="Pfam" id="PF07522"/>
    </source>
</evidence>
<keyword evidence="7" id="KW-0540">Nuclease</keyword>
<protein>
    <recommendedName>
        <fullName evidence="13">5' exonuclease Apollo</fullName>
        <ecNumber evidence="5">3.5.2.6</ecNumber>
    </recommendedName>
    <alternativeName>
        <fullName evidence="14">DNA cross-link repair 1B protein</fullName>
    </alternativeName>
    <alternativeName>
        <fullName evidence="15">SNM1 homolog B</fullName>
    </alternativeName>
</protein>
<comment type="catalytic activity">
    <reaction evidence="1">
        <text>a beta-lactam + H2O = a substituted beta-amino acid</text>
        <dbReference type="Rhea" id="RHEA:20401"/>
        <dbReference type="ChEBI" id="CHEBI:15377"/>
        <dbReference type="ChEBI" id="CHEBI:35627"/>
        <dbReference type="ChEBI" id="CHEBI:140347"/>
        <dbReference type="EC" id="3.5.2.6"/>
    </reaction>
</comment>
<dbReference type="SUPFAM" id="SSF56281">
    <property type="entry name" value="Metallo-hydrolase/oxidoreductase"/>
    <property type="match status" value="1"/>
</dbReference>
<evidence type="ECO:0000256" key="14">
    <source>
        <dbReference type="ARBA" id="ARBA00041693"/>
    </source>
</evidence>
<evidence type="ECO:0000256" key="4">
    <source>
        <dbReference type="ARBA" id="ARBA00010304"/>
    </source>
</evidence>
<evidence type="ECO:0000256" key="1">
    <source>
        <dbReference type="ARBA" id="ARBA00001526"/>
    </source>
</evidence>
<reference evidence="17 18" key="1">
    <citation type="journal article" date="2022" name="Nat. Ecol. Evol.">
        <title>A masculinizing supergene underlies an exaggerated male reproductive morph in a spider.</title>
        <authorList>
            <person name="Hendrickx F."/>
            <person name="De Corte Z."/>
            <person name="Sonet G."/>
            <person name="Van Belleghem S.M."/>
            <person name="Kostlbacher S."/>
            <person name="Vangestel C."/>
        </authorList>
    </citation>
    <scope>NUCLEOTIDE SEQUENCE [LARGE SCALE GENOMIC DNA]</scope>
    <source>
        <strain evidence="17">W744_W776</strain>
    </source>
</reference>
<dbReference type="Proteomes" id="UP000827092">
    <property type="component" value="Unassembled WGS sequence"/>
</dbReference>
<evidence type="ECO:0000256" key="7">
    <source>
        <dbReference type="ARBA" id="ARBA00022722"/>
    </source>
</evidence>
<dbReference type="EMBL" id="JAFNEN010000262">
    <property type="protein sequence ID" value="KAG8187719.1"/>
    <property type="molecule type" value="Genomic_DNA"/>
</dbReference>
<dbReference type="InterPro" id="IPR011084">
    <property type="entry name" value="DRMBL"/>
</dbReference>